<dbReference type="CDD" id="cd00266">
    <property type="entry name" value="MADS_SRF_like"/>
    <property type="match status" value="1"/>
</dbReference>
<keyword evidence="6" id="KW-0175">Coiled coil</keyword>
<feature type="domain" description="MADS-box" evidence="8">
    <location>
        <begin position="1"/>
        <end position="49"/>
    </location>
</feature>
<evidence type="ECO:0000256" key="1">
    <source>
        <dbReference type="ARBA" id="ARBA00004123"/>
    </source>
</evidence>
<dbReference type="PROSITE" id="PS50066">
    <property type="entry name" value="MADS_BOX_2"/>
    <property type="match status" value="1"/>
</dbReference>
<dbReference type="Proteomes" id="UP001151287">
    <property type="component" value="Unassembled WGS sequence"/>
</dbReference>
<dbReference type="OrthoDB" id="762064at2759"/>
<gene>
    <name evidence="9" type="ORF">LUZ63_009594</name>
</gene>
<protein>
    <recommendedName>
        <fullName evidence="8">MADS-box domain-containing protein</fullName>
    </recommendedName>
</protein>
<evidence type="ECO:0000313" key="9">
    <source>
        <dbReference type="EMBL" id="KAJ1692896.1"/>
    </source>
</evidence>
<comment type="subcellular location">
    <subcellularLocation>
        <location evidence="1">Nucleus</location>
    </subcellularLocation>
</comment>
<keyword evidence="4" id="KW-0804">Transcription</keyword>
<accession>A0A9Q0CFC1</accession>
<keyword evidence="10" id="KW-1185">Reference proteome</keyword>
<dbReference type="Gene3D" id="3.40.1810.10">
    <property type="entry name" value="Transcription factor, MADS-box"/>
    <property type="match status" value="1"/>
</dbReference>
<evidence type="ECO:0000256" key="4">
    <source>
        <dbReference type="ARBA" id="ARBA00023163"/>
    </source>
</evidence>
<evidence type="ECO:0000259" key="8">
    <source>
        <dbReference type="PROSITE" id="PS50066"/>
    </source>
</evidence>
<evidence type="ECO:0000313" key="10">
    <source>
        <dbReference type="Proteomes" id="UP001151287"/>
    </source>
</evidence>
<dbReference type="InterPro" id="IPR050142">
    <property type="entry name" value="MADS-box/MEF2_TF"/>
</dbReference>
<dbReference type="GO" id="GO:0046983">
    <property type="term" value="F:protein dimerization activity"/>
    <property type="evidence" value="ECO:0007669"/>
    <property type="project" value="InterPro"/>
</dbReference>
<dbReference type="PANTHER" id="PTHR48019">
    <property type="entry name" value="SERUM RESPONSE FACTOR HOMOLOG"/>
    <property type="match status" value="1"/>
</dbReference>
<dbReference type="EMBL" id="JAMQYH010000003">
    <property type="protein sequence ID" value="KAJ1692896.1"/>
    <property type="molecule type" value="Genomic_DNA"/>
</dbReference>
<keyword evidence="5" id="KW-0539">Nucleus</keyword>
<reference evidence="9" key="1">
    <citation type="journal article" date="2022" name="Cell">
        <title>Repeat-based holocentromeres influence genome architecture and karyotype evolution.</title>
        <authorList>
            <person name="Hofstatter P.G."/>
            <person name="Thangavel G."/>
            <person name="Lux T."/>
            <person name="Neumann P."/>
            <person name="Vondrak T."/>
            <person name="Novak P."/>
            <person name="Zhang M."/>
            <person name="Costa L."/>
            <person name="Castellani M."/>
            <person name="Scott A."/>
            <person name="Toegelov H."/>
            <person name="Fuchs J."/>
            <person name="Mata-Sucre Y."/>
            <person name="Dias Y."/>
            <person name="Vanzela A.L.L."/>
            <person name="Huettel B."/>
            <person name="Almeida C.C.S."/>
            <person name="Simkova H."/>
            <person name="Souza G."/>
            <person name="Pedrosa-Harand A."/>
            <person name="Macas J."/>
            <person name="Mayer K.F.X."/>
            <person name="Houben A."/>
            <person name="Marques A."/>
        </authorList>
    </citation>
    <scope>NUCLEOTIDE SEQUENCE</scope>
    <source>
        <strain evidence="9">RhyBre1mFocal</strain>
    </source>
</reference>
<dbReference type="GO" id="GO:0005634">
    <property type="term" value="C:nucleus"/>
    <property type="evidence" value="ECO:0007669"/>
    <property type="project" value="UniProtKB-SubCell"/>
</dbReference>
<evidence type="ECO:0000256" key="3">
    <source>
        <dbReference type="ARBA" id="ARBA00023125"/>
    </source>
</evidence>
<dbReference type="Pfam" id="PF00319">
    <property type="entry name" value="SRF-TF"/>
    <property type="match status" value="1"/>
</dbReference>
<feature type="compositionally biased region" description="Polar residues" evidence="7">
    <location>
        <begin position="159"/>
        <end position="170"/>
    </location>
</feature>
<dbReference type="GO" id="GO:0045944">
    <property type="term" value="P:positive regulation of transcription by RNA polymerase II"/>
    <property type="evidence" value="ECO:0007669"/>
    <property type="project" value="InterPro"/>
</dbReference>
<dbReference type="InterPro" id="IPR036879">
    <property type="entry name" value="TF_MADSbox_sf"/>
</dbReference>
<sequence>MARKKVKLAWIANDATRRATFKKRKKGLLKKAQELSTLCDVKTCVVVYGGPQDREVEAWPSTAESLRVLRRFRSMPETEQSKKMVDQEGFLRQRLAKSQEQLRRLERENRELETCLLMHDALSGHRALDETPIEDATALAWLIEMRLRSVHERIRQLHSSGQCSSHSQAVAQLPGPSTPVPSQSLSLTQGLILPPLLPPPQMPREAAANAPAVPVETSRMPAWYANPADSIGFLRTDQMVSMQPYLDAASAWSDYLHHK</sequence>
<dbReference type="AlphaFoldDB" id="A0A9Q0CFC1"/>
<dbReference type="InterPro" id="IPR002100">
    <property type="entry name" value="TF_MADSbox"/>
</dbReference>
<dbReference type="SMART" id="SM00432">
    <property type="entry name" value="MADS"/>
    <property type="match status" value="1"/>
</dbReference>
<dbReference type="SUPFAM" id="SSF55455">
    <property type="entry name" value="SRF-like"/>
    <property type="match status" value="1"/>
</dbReference>
<dbReference type="GO" id="GO:0000981">
    <property type="term" value="F:DNA-binding transcription factor activity, RNA polymerase II-specific"/>
    <property type="evidence" value="ECO:0007669"/>
    <property type="project" value="InterPro"/>
</dbReference>
<evidence type="ECO:0000256" key="5">
    <source>
        <dbReference type="ARBA" id="ARBA00023242"/>
    </source>
</evidence>
<dbReference type="PRINTS" id="PR00404">
    <property type="entry name" value="MADSDOMAIN"/>
</dbReference>
<evidence type="ECO:0000256" key="7">
    <source>
        <dbReference type="SAM" id="MobiDB-lite"/>
    </source>
</evidence>
<comment type="caution">
    <text evidence="9">The sequence shown here is derived from an EMBL/GenBank/DDBJ whole genome shotgun (WGS) entry which is preliminary data.</text>
</comment>
<feature type="region of interest" description="Disordered" evidence="7">
    <location>
        <begin position="159"/>
        <end position="185"/>
    </location>
</feature>
<keyword evidence="2" id="KW-0805">Transcription regulation</keyword>
<dbReference type="InterPro" id="IPR033897">
    <property type="entry name" value="SRF-like_MADS-box"/>
</dbReference>
<evidence type="ECO:0000256" key="2">
    <source>
        <dbReference type="ARBA" id="ARBA00023015"/>
    </source>
</evidence>
<dbReference type="GO" id="GO:0000987">
    <property type="term" value="F:cis-regulatory region sequence-specific DNA binding"/>
    <property type="evidence" value="ECO:0007669"/>
    <property type="project" value="InterPro"/>
</dbReference>
<feature type="coiled-coil region" evidence="6">
    <location>
        <begin position="88"/>
        <end position="115"/>
    </location>
</feature>
<evidence type="ECO:0000256" key="6">
    <source>
        <dbReference type="SAM" id="Coils"/>
    </source>
</evidence>
<name>A0A9Q0CFC1_9POAL</name>
<keyword evidence="3" id="KW-0238">DNA-binding</keyword>
<proteinExistence type="predicted"/>
<organism evidence="9 10">
    <name type="scientific">Rhynchospora breviuscula</name>
    <dbReference type="NCBI Taxonomy" id="2022672"/>
    <lineage>
        <taxon>Eukaryota</taxon>
        <taxon>Viridiplantae</taxon>
        <taxon>Streptophyta</taxon>
        <taxon>Embryophyta</taxon>
        <taxon>Tracheophyta</taxon>
        <taxon>Spermatophyta</taxon>
        <taxon>Magnoliopsida</taxon>
        <taxon>Liliopsida</taxon>
        <taxon>Poales</taxon>
        <taxon>Cyperaceae</taxon>
        <taxon>Cyperoideae</taxon>
        <taxon>Rhynchosporeae</taxon>
        <taxon>Rhynchospora</taxon>
    </lineage>
</organism>